<dbReference type="PANTHER" id="PTHR31001:SF50">
    <property type="entry name" value="ZN(II)2CYS6 TRANSCRIPTION FACTOR (EUROFUNG)"/>
    <property type="match status" value="1"/>
</dbReference>
<evidence type="ECO:0000313" key="6">
    <source>
        <dbReference type="EMBL" id="KAK4212539.1"/>
    </source>
</evidence>
<dbReference type="EMBL" id="MU858125">
    <property type="protein sequence ID" value="KAK4212539.1"/>
    <property type="molecule type" value="Genomic_DNA"/>
</dbReference>
<dbReference type="InterPro" id="IPR001138">
    <property type="entry name" value="Zn2Cys6_DnaBD"/>
</dbReference>
<keyword evidence="2" id="KW-0479">Metal-binding</keyword>
<dbReference type="Gene3D" id="4.10.240.10">
    <property type="entry name" value="Zn(2)-C6 fungal-type DNA-binding domain"/>
    <property type="match status" value="1"/>
</dbReference>
<dbReference type="Pfam" id="PF00172">
    <property type="entry name" value="Zn_clus"/>
    <property type="match status" value="1"/>
</dbReference>
<dbReference type="PROSITE" id="PS00463">
    <property type="entry name" value="ZN2_CY6_FUNGAL_1"/>
    <property type="match status" value="1"/>
</dbReference>
<evidence type="ECO:0000256" key="4">
    <source>
        <dbReference type="SAM" id="MobiDB-lite"/>
    </source>
</evidence>
<organism evidence="6 7">
    <name type="scientific">Rhypophila decipiens</name>
    <dbReference type="NCBI Taxonomy" id="261697"/>
    <lineage>
        <taxon>Eukaryota</taxon>
        <taxon>Fungi</taxon>
        <taxon>Dikarya</taxon>
        <taxon>Ascomycota</taxon>
        <taxon>Pezizomycotina</taxon>
        <taxon>Sordariomycetes</taxon>
        <taxon>Sordariomycetidae</taxon>
        <taxon>Sordariales</taxon>
        <taxon>Naviculisporaceae</taxon>
        <taxon>Rhypophila</taxon>
    </lineage>
</organism>
<evidence type="ECO:0000259" key="5">
    <source>
        <dbReference type="PROSITE" id="PS50048"/>
    </source>
</evidence>
<dbReference type="PROSITE" id="PS50048">
    <property type="entry name" value="ZN2_CY6_FUNGAL_2"/>
    <property type="match status" value="1"/>
</dbReference>
<dbReference type="SMART" id="SM00066">
    <property type="entry name" value="GAL4"/>
    <property type="match status" value="1"/>
</dbReference>
<dbReference type="InterPro" id="IPR050613">
    <property type="entry name" value="Sec_Metabolite_Reg"/>
</dbReference>
<protein>
    <recommendedName>
        <fullName evidence="5">Zn(2)-C6 fungal-type domain-containing protein</fullName>
    </recommendedName>
</protein>
<feature type="compositionally biased region" description="Low complexity" evidence="4">
    <location>
        <begin position="11"/>
        <end position="24"/>
    </location>
</feature>
<keyword evidence="7" id="KW-1185">Reference proteome</keyword>
<dbReference type="Proteomes" id="UP001301769">
    <property type="component" value="Unassembled WGS sequence"/>
</dbReference>
<feature type="compositionally biased region" description="Polar residues" evidence="4">
    <location>
        <begin position="120"/>
        <end position="140"/>
    </location>
</feature>
<reference evidence="6" key="2">
    <citation type="submission" date="2023-05" db="EMBL/GenBank/DDBJ databases">
        <authorList>
            <consortium name="Lawrence Berkeley National Laboratory"/>
            <person name="Steindorff A."/>
            <person name="Hensen N."/>
            <person name="Bonometti L."/>
            <person name="Westerberg I."/>
            <person name="Brannstrom I.O."/>
            <person name="Guillou S."/>
            <person name="Cros-Aarteil S."/>
            <person name="Calhoun S."/>
            <person name="Haridas S."/>
            <person name="Kuo A."/>
            <person name="Mondo S."/>
            <person name="Pangilinan J."/>
            <person name="Riley R."/>
            <person name="Labutti K."/>
            <person name="Andreopoulos B."/>
            <person name="Lipzen A."/>
            <person name="Chen C."/>
            <person name="Yanf M."/>
            <person name="Daum C."/>
            <person name="Ng V."/>
            <person name="Clum A."/>
            <person name="Ohm R."/>
            <person name="Martin F."/>
            <person name="Silar P."/>
            <person name="Natvig D."/>
            <person name="Lalanne C."/>
            <person name="Gautier V."/>
            <person name="Ament-Velasquez S.L."/>
            <person name="Kruys A."/>
            <person name="Hutchinson M.I."/>
            <person name="Powell A.J."/>
            <person name="Barry K."/>
            <person name="Miller A.N."/>
            <person name="Grigoriev I.V."/>
            <person name="Debuchy R."/>
            <person name="Gladieux P."/>
            <person name="Thoren M.H."/>
            <person name="Johannesson H."/>
        </authorList>
    </citation>
    <scope>NUCLEOTIDE SEQUENCE</scope>
    <source>
        <strain evidence="6">PSN293</strain>
    </source>
</reference>
<dbReference type="CDD" id="cd00067">
    <property type="entry name" value="GAL4"/>
    <property type="match status" value="1"/>
</dbReference>
<dbReference type="GO" id="GO:0000981">
    <property type="term" value="F:DNA-binding transcription factor activity, RNA polymerase II-specific"/>
    <property type="evidence" value="ECO:0007669"/>
    <property type="project" value="InterPro"/>
</dbReference>
<keyword evidence="3" id="KW-0539">Nucleus</keyword>
<proteinExistence type="predicted"/>
<feature type="region of interest" description="Disordered" evidence="4">
    <location>
        <begin position="1"/>
        <end position="29"/>
    </location>
</feature>
<feature type="domain" description="Zn(2)-C6 fungal-type" evidence="5">
    <location>
        <begin position="28"/>
        <end position="57"/>
    </location>
</feature>
<feature type="compositionally biased region" description="Polar residues" evidence="4">
    <location>
        <begin position="1"/>
        <end position="10"/>
    </location>
</feature>
<evidence type="ECO:0000256" key="2">
    <source>
        <dbReference type="ARBA" id="ARBA00022723"/>
    </source>
</evidence>
<evidence type="ECO:0000256" key="1">
    <source>
        <dbReference type="ARBA" id="ARBA00004123"/>
    </source>
</evidence>
<feature type="region of interest" description="Disordered" evidence="4">
    <location>
        <begin position="71"/>
        <end position="103"/>
    </location>
</feature>
<dbReference type="SUPFAM" id="SSF57701">
    <property type="entry name" value="Zn2/Cys6 DNA-binding domain"/>
    <property type="match status" value="1"/>
</dbReference>
<feature type="compositionally biased region" description="Low complexity" evidence="4">
    <location>
        <begin position="82"/>
        <end position="97"/>
    </location>
</feature>
<dbReference type="AlphaFoldDB" id="A0AAN6Y4K7"/>
<sequence length="203" mass="21945">MSASDPSQQTAKSSSAGPSPAANPKQRSCVTCRARKVRCNKASPCSHCQRAGIVCVYPTPDRTPRWARRLNQQMPKDVSNKPSATTGPAASAASASTEGVAPVMDRLHKLESLVRELSTQLRQEQQDIGKSTDTTQSTPSPAAAGQGNDDSQSRMSDHGSTQKVQQEFGRLVLDESKSARYVSSGFWSRIKDEVARPDFIQEP</sequence>
<reference evidence="6" key="1">
    <citation type="journal article" date="2023" name="Mol. Phylogenet. Evol.">
        <title>Genome-scale phylogeny and comparative genomics of the fungal order Sordariales.</title>
        <authorList>
            <person name="Hensen N."/>
            <person name="Bonometti L."/>
            <person name="Westerberg I."/>
            <person name="Brannstrom I.O."/>
            <person name="Guillou S."/>
            <person name="Cros-Aarteil S."/>
            <person name="Calhoun S."/>
            <person name="Haridas S."/>
            <person name="Kuo A."/>
            <person name="Mondo S."/>
            <person name="Pangilinan J."/>
            <person name="Riley R."/>
            <person name="LaButti K."/>
            <person name="Andreopoulos B."/>
            <person name="Lipzen A."/>
            <person name="Chen C."/>
            <person name="Yan M."/>
            <person name="Daum C."/>
            <person name="Ng V."/>
            <person name="Clum A."/>
            <person name="Steindorff A."/>
            <person name="Ohm R.A."/>
            <person name="Martin F."/>
            <person name="Silar P."/>
            <person name="Natvig D.O."/>
            <person name="Lalanne C."/>
            <person name="Gautier V."/>
            <person name="Ament-Velasquez S.L."/>
            <person name="Kruys A."/>
            <person name="Hutchinson M.I."/>
            <person name="Powell A.J."/>
            <person name="Barry K."/>
            <person name="Miller A.N."/>
            <person name="Grigoriev I.V."/>
            <person name="Debuchy R."/>
            <person name="Gladieux P."/>
            <person name="Hiltunen Thoren M."/>
            <person name="Johannesson H."/>
        </authorList>
    </citation>
    <scope>NUCLEOTIDE SEQUENCE</scope>
    <source>
        <strain evidence="6">PSN293</strain>
    </source>
</reference>
<dbReference type="InterPro" id="IPR036864">
    <property type="entry name" value="Zn2-C6_fun-type_DNA-bd_sf"/>
</dbReference>
<feature type="region of interest" description="Disordered" evidence="4">
    <location>
        <begin position="120"/>
        <end position="170"/>
    </location>
</feature>
<dbReference type="GO" id="GO:0005634">
    <property type="term" value="C:nucleus"/>
    <property type="evidence" value="ECO:0007669"/>
    <property type="project" value="UniProtKB-SubCell"/>
</dbReference>
<accession>A0AAN6Y4K7</accession>
<evidence type="ECO:0000313" key="7">
    <source>
        <dbReference type="Proteomes" id="UP001301769"/>
    </source>
</evidence>
<dbReference type="GO" id="GO:0008270">
    <property type="term" value="F:zinc ion binding"/>
    <property type="evidence" value="ECO:0007669"/>
    <property type="project" value="InterPro"/>
</dbReference>
<evidence type="ECO:0000256" key="3">
    <source>
        <dbReference type="ARBA" id="ARBA00023242"/>
    </source>
</evidence>
<comment type="caution">
    <text evidence="6">The sequence shown here is derived from an EMBL/GenBank/DDBJ whole genome shotgun (WGS) entry which is preliminary data.</text>
</comment>
<comment type="subcellular location">
    <subcellularLocation>
        <location evidence="1">Nucleus</location>
    </subcellularLocation>
</comment>
<gene>
    <name evidence="6" type="ORF">QBC37DRAFT_192129</name>
</gene>
<dbReference type="PANTHER" id="PTHR31001">
    <property type="entry name" value="UNCHARACTERIZED TRANSCRIPTIONAL REGULATORY PROTEIN"/>
    <property type="match status" value="1"/>
</dbReference>
<name>A0AAN6Y4K7_9PEZI</name>